<keyword evidence="3" id="KW-0235">DNA replication</keyword>
<dbReference type="EMBL" id="LAZR01003934">
    <property type="protein sequence ID" value="KKN13304.1"/>
    <property type="molecule type" value="Genomic_DNA"/>
</dbReference>
<dbReference type="GO" id="GO:0003910">
    <property type="term" value="F:DNA ligase (ATP) activity"/>
    <property type="evidence" value="ECO:0007669"/>
    <property type="project" value="InterPro"/>
</dbReference>
<evidence type="ECO:0000256" key="2">
    <source>
        <dbReference type="ARBA" id="ARBA00022598"/>
    </source>
</evidence>
<dbReference type="AlphaFoldDB" id="A0A0F9N5V7"/>
<sequence>MRTRRELIALRRWWPALLLALVCATRPGYANPPPVPVANTYHKGVALEDYWVSEKFDGVRAYWDGRTLISRNGNVYRAPDWFVADFPDVPLDGELWMGRQRFAELSGAVRKRIPVDREWRNIRYRVFDLPGPGPFQERYQKLKAQVKKADSHYLELVNQTPVLTHAALMNRLDTVVAGGGEGVMLKRRESQYEAGRSDDLLKVKTFEDAEAIVIKHIAGNGRLQGMMGALLVELPGGRRFRIGTGFSDELRAVPPALGARITFKYYGFTATGLPRFASFLRVRDDEPD</sequence>
<dbReference type="InterPro" id="IPR012310">
    <property type="entry name" value="DNA_ligase_ATP-dep_cent"/>
</dbReference>
<dbReference type="GO" id="GO:0006260">
    <property type="term" value="P:DNA replication"/>
    <property type="evidence" value="ECO:0007669"/>
    <property type="project" value="UniProtKB-KW"/>
</dbReference>
<name>A0A0F9N5V7_9ZZZZ</name>
<evidence type="ECO:0000256" key="3">
    <source>
        <dbReference type="ARBA" id="ARBA00022705"/>
    </source>
</evidence>
<dbReference type="InterPro" id="IPR016059">
    <property type="entry name" value="DNA_ligase_ATP-dep_CS"/>
</dbReference>
<protein>
    <recommendedName>
        <fullName evidence="6">ATP-dependent DNA ligase family profile domain-containing protein</fullName>
    </recommendedName>
</protein>
<organism evidence="7">
    <name type="scientific">marine sediment metagenome</name>
    <dbReference type="NCBI Taxonomy" id="412755"/>
    <lineage>
        <taxon>unclassified sequences</taxon>
        <taxon>metagenomes</taxon>
        <taxon>ecological metagenomes</taxon>
    </lineage>
</organism>
<dbReference type="Pfam" id="PF14743">
    <property type="entry name" value="DNA_ligase_OB_2"/>
    <property type="match status" value="1"/>
</dbReference>
<gene>
    <name evidence="7" type="ORF">LCGC14_1007690</name>
</gene>
<feature type="domain" description="ATP-dependent DNA ligase family profile" evidence="6">
    <location>
        <begin position="134"/>
        <end position="232"/>
    </location>
</feature>
<proteinExistence type="predicted"/>
<evidence type="ECO:0000256" key="5">
    <source>
        <dbReference type="ARBA" id="ARBA00023204"/>
    </source>
</evidence>
<dbReference type="CDD" id="cd08041">
    <property type="entry name" value="OBF_kDNA_ligase_like"/>
    <property type="match status" value="1"/>
</dbReference>
<evidence type="ECO:0000256" key="4">
    <source>
        <dbReference type="ARBA" id="ARBA00022763"/>
    </source>
</evidence>
<dbReference type="Gene3D" id="3.30.470.30">
    <property type="entry name" value="DNA ligase/mRNA capping enzyme"/>
    <property type="match status" value="1"/>
</dbReference>
<dbReference type="PANTHER" id="PTHR47810">
    <property type="entry name" value="DNA LIGASE"/>
    <property type="match status" value="1"/>
</dbReference>
<dbReference type="SUPFAM" id="SSF50249">
    <property type="entry name" value="Nucleic acid-binding proteins"/>
    <property type="match status" value="1"/>
</dbReference>
<dbReference type="GO" id="GO:0005524">
    <property type="term" value="F:ATP binding"/>
    <property type="evidence" value="ECO:0007669"/>
    <property type="project" value="InterPro"/>
</dbReference>
<dbReference type="InterPro" id="IPR050326">
    <property type="entry name" value="NAD_dep_DNA_ligaseB"/>
</dbReference>
<reference evidence="7" key="1">
    <citation type="journal article" date="2015" name="Nature">
        <title>Complex archaea that bridge the gap between prokaryotes and eukaryotes.</title>
        <authorList>
            <person name="Spang A."/>
            <person name="Saw J.H."/>
            <person name="Jorgensen S.L."/>
            <person name="Zaremba-Niedzwiedzka K."/>
            <person name="Martijn J."/>
            <person name="Lind A.E."/>
            <person name="van Eijk R."/>
            <person name="Schleper C."/>
            <person name="Guy L."/>
            <person name="Ettema T.J."/>
        </authorList>
    </citation>
    <scope>NUCLEOTIDE SEQUENCE</scope>
</reference>
<dbReference type="GO" id="GO:0006281">
    <property type="term" value="P:DNA repair"/>
    <property type="evidence" value="ECO:0007669"/>
    <property type="project" value="UniProtKB-KW"/>
</dbReference>
<dbReference type="NCBIfam" id="NF006592">
    <property type="entry name" value="PRK09125.1"/>
    <property type="match status" value="1"/>
</dbReference>
<comment type="cofactor">
    <cofactor evidence="1">
        <name>a divalent metal cation</name>
        <dbReference type="ChEBI" id="CHEBI:60240"/>
    </cofactor>
</comment>
<dbReference type="PANTHER" id="PTHR47810:SF1">
    <property type="entry name" value="DNA LIGASE B"/>
    <property type="match status" value="1"/>
</dbReference>
<dbReference type="InterPro" id="IPR012340">
    <property type="entry name" value="NA-bd_OB-fold"/>
</dbReference>
<dbReference type="Gene3D" id="2.40.50.140">
    <property type="entry name" value="Nucleic acid-binding proteins"/>
    <property type="match status" value="1"/>
</dbReference>
<dbReference type="GO" id="GO:0006310">
    <property type="term" value="P:DNA recombination"/>
    <property type="evidence" value="ECO:0007669"/>
    <property type="project" value="InterPro"/>
</dbReference>
<keyword evidence="4" id="KW-0227">DNA damage</keyword>
<dbReference type="InterPro" id="IPR029319">
    <property type="entry name" value="DNA_ligase_OB"/>
</dbReference>
<dbReference type="Pfam" id="PF01068">
    <property type="entry name" value="DNA_ligase_A_M"/>
    <property type="match status" value="1"/>
</dbReference>
<evidence type="ECO:0000259" key="6">
    <source>
        <dbReference type="PROSITE" id="PS50160"/>
    </source>
</evidence>
<keyword evidence="5" id="KW-0234">DNA repair</keyword>
<evidence type="ECO:0000313" key="7">
    <source>
        <dbReference type="EMBL" id="KKN13304.1"/>
    </source>
</evidence>
<keyword evidence="2" id="KW-0436">Ligase</keyword>
<evidence type="ECO:0000256" key="1">
    <source>
        <dbReference type="ARBA" id="ARBA00001968"/>
    </source>
</evidence>
<dbReference type="PROSITE" id="PS50160">
    <property type="entry name" value="DNA_LIGASE_A3"/>
    <property type="match status" value="1"/>
</dbReference>
<dbReference type="PROSITE" id="PS00333">
    <property type="entry name" value="DNA_LIGASE_A2"/>
    <property type="match status" value="1"/>
</dbReference>
<dbReference type="Gene3D" id="3.30.1490.70">
    <property type="match status" value="1"/>
</dbReference>
<dbReference type="CDD" id="cd07896">
    <property type="entry name" value="Adenylation_kDNA_ligase_like"/>
    <property type="match status" value="1"/>
</dbReference>
<accession>A0A0F9N5V7</accession>
<comment type="caution">
    <text evidence="7">The sequence shown here is derived from an EMBL/GenBank/DDBJ whole genome shotgun (WGS) entry which is preliminary data.</text>
</comment>
<dbReference type="SUPFAM" id="SSF56091">
    <property type="entry name" value="DNA ligase/mRNA capping enzyme, catalytic domain"/>
    <property type="match status" value="1"/>
</dbReference>